<dbReference type="SUPFAM" id="SSF53335">
    <property type="entry name" value="S-adenosyl-L-methionine-dependent methyltransferases"/>
    <property type="match status" value="1"/>
</dbReference>
<proteinExistence type="predicted"/>
<dbReference type="Pfam" id="PF04851">
    <property type="entry name" value="ResIII"/>
    <property type="match status" value="1"/>
</dbReference>
<feature type="region of interest" description="Disordered" evidence="1">
    <location>
        <begin position="1"/>
        <end position="27"/>
    </location>
</feature>
<dbReference type="Gene3D" id="3.40.50.300">
    <property type="entry name" value="P-loop containing nucleotide triphosphate hydrolases"/>
    <property type="match status" value="1"/>
</dbReference>
<dbReference type="GO" id="GO:0032259">
    <property type="term" value="P:methylation"/>
    <property type="evidence" value="ECO:0007669"/>
    <property type="project" value="InterPro"/>
</dbReference>
<dbReference type="Gene3D" id="3.40.50.150">
    <property type="entry name" value="Vaccinia Virus protein VP39"/>
    <property type="match status" value="1"/>
</dbReference>
<dbReference type="GO" id="GO:0016787">
    <property type="term" value="F:hydrolase activity"/>
    <property type="evidence" value="ECO:0007669"/>
    <property type="project" value="InterPro"/>
</dbReference>
<sequence>MTETQQNIIDSSCEKATSTGSGEKRKKLNQKLPTKKLKFVIEEDEKERFVKQDIRKDILENMLLKTHLKGKELFELIMTENGHLIDERRQGWIFEVLCQILIILKCIENINYTEIYDGQLDNLKQIKNINSLLKVSIEGQGGKKVDIVIKNNEFHIPFSIKYKNKFCRTDVVDINDEIKERNINIKFNIGLIVKDKDIFINHKYKNDTDNGKLHHDKIIENGLLFDENDVIKALDVFSQRFRNNTLNVNDFIDFVNTEYLLSPRQQLVKKLHQKMAEQKFINSFLLNKHRMWCIAHKPRSGKSILILSICKYLLGNGYNKLLVMTSVPQTINSFTKDLDKWIDFKSIDYRLQKDFDSINETFKGIVFCSTEYLKVNKNQKKEYLKNIGFDAIITDEAHLGGSTEKTKTDILNVDNDIDDIRKNIKLNIFASGTADKTKKYYGIHGSCVYEWEIQDEAYMKELMKPNVKDREKIIEIMVNRHGNIFAECLNEDTLDKDYSKYPTQVLMKHSIPEPLIAEIETYNSKYGTNFGYNCSSLFALRQFLNDKGEPEYAEEFELCKDNDGISILKYFLECVISKNKMKKDTIMKQIENTQTSYNSRKSTVENPLLFIMYLPTHTRNNTIALLQKTLKKFIEDHELWGDYNIEYSNSTNDTGNVKEEYNEYIRTIMDKTKKNNKRGCILLLGNKGSVGITYHDCDVTISLDDGHNLDNQKQRFSRALTEADGKTIGINVDMNIQRTYLYLIDIIQKYRRTTKTTKTNAEILHYLFEHNIFLFDPQQINNGKITTTEILCYYQKEADNMMKEIDDTIILENINCNSDDLRDMLINMMVENKKNQNQINKDLEGEQQDCPKGDKTKVQIDAPYIGDNLDEEIVEEIITENQVKLINKTRELCKYIFPYLAIISKSYKIFDFKEILISEKTQKLVVSLLEYKKIELIKDNYSIIVNIMNIIIDNNSEIVNNIREIYSIAPDDKLKGLIEKHFIPTNDEKKQNAEVPTPAKLVDEMLNTMPEEFWKKPHKVFEPCCGKGNFVLGIFDKFYKGLEEMYPDEIDRCRVIMTECIYYADLTALNVFITTEIMKCHVQSRCGLDELDYEFNNYTGDTLELNIEDKWNIHLEDVSIIGNPPYSTDPSKPDTKPLYDKFIEKYIGGKLLLFVVPSRWFIGGKGLDGFRDFMMKRKDIVFIQHEENSKKWFGNNVDIEGGVNYFLKNSSHDGVCLFNGEPYDLSKYDCIIKPKYHKIIDIISNMESIIKKYCSSGYFKYRTNDSRLKNNGKIKCYVSLQKSSDRCKYIDYYDFNETNTFWKVITARANGKNPNFGAKFVGNPTEIYTDSYISFRVNNEDEAKSLLSYLETKFANHMLSIRKISQDISENTCKWIPLVPLDRTWTDERVCEYLKIEQTMYI</sequence>
<dbReference type="InterPro" id="IPR006935">
    <property type="entry name" value="Helicase/UvrB_N"/>
</dbReference>
<evidence type="ECO:0000313" key="3">
    <source>
        <dbReference type="EMBL" id="QHT15197.1"/>
    </source>
</evidence>
<reference evidence="3" key="1">
    <citation type="journal article" date="2020" name="Nature">
        <title>Giant virus diversity and host interactions through global metagenomics.</title>
        <authorList>
            <person name="Schulz F."/>
            <person name="Roux S."/>
            <person name="Paez-Espino D."/>
            <person name="Jungbluth S."/>
            <person name="Walsh D.A."/>
            <person name="Denef V.J."/>
            <person name="McMahon K.D."/>
            <person name="Konstantinidis K.T."/>
            <person name="Eloe-Fadrosh E.A."/>
            <person name="Kyrpides N.C."/>
            <person name="Woyke T."/>
        </authorList>
    </citation>
    <scope>NUCLEOTIDE SEQUENCE</scope>
    <source>
        <strain evidence="3">GVMAG-M-3300023174-144</strain>
    </source>
</reference>
<protein>
    <recommendedName>
        <fullName evidence="2">Helicase/UvrB N-terminal domain-containing protein</fullName>
    </recommendedName>
</protein>
<name>A0A6C0DFA4_9ZZZZ</name>
<dbReference type="GO" id="GO:0005524">
    <property type="term" value="F:ATP binding"/>
    <property type="evidence" value="ECO:0007669"/>
    <property type="project" value="InterPro"/>
</dbReference>
<dbReference type="EMBL" id="MN739602">
    <property type="protein sequence ID" value="QHT15197.1"/>
    <property type="molecule type" value="Genomic_DNA"/>
</dbReference>
<dbReference type="InterPro" id="IPR027417">
    <property type="entry name" value="P-loop_NTPase"/>
</dbReference>
<accession>A0A6C0DFA4</accession>
<feature type="domain" description="Helicase/UvrB N-terminal" evidence="2">
    <location>
        <begin position="272"/>
        <end position="407"/>
    </location>
</feature>
<dbReference type="PROSITE" id="PS00092">
    <property type="entry name" value="N6_MTASE"/>
    <property type="match status" value="1"/>
</dbReference>
<evidence type="ECO:0000256" key="1">
    <source>
        <dbReference type="SAM" id="MobiDB-lite"/>
    </source>
</evidence>
<dbReference type="InterPro" id="IPR002052">
    <property type="entry name" value="DNA_methylase_N6_adenine_CS"/>
</dbReference>
<dbReference type="GO" id="GO:0008168">
    <property type="term" value="F:methyltransferase activity"/>
    <property type="evidence" value="ECO:0007669"/>
    <property type="project" value="InterPro"/>
</dbReference>
<dbReference type="SUPFAM" id="SSF52540">
    <property type="entry name" value="P-loop containing nucleoside triphosphate hydrolases"/>
    <property type="match status" value="1"/>
</dbReference>
<organism evidence="3">
    <name type="scientific">viral metagenome</name>
    <dbReference type="NCBI Taxonomy" id="1070528"/>
    <lineage>
        <taxon>unclassified sequences</taxon>
        <taxon>metagenomes</taxon>
        <taxon>organismal metagenomes</taxon>
    </lineage>
</organism>
<dbReference type="GO" id="GO:0003677">
    <property type="term" value="F:DNA binding"/>
    <property type="evidence" value="ECO:0007669"/>
    <property type="project" value="InterPro"/>
</dbReference>
<feature type="compositionally biased region" description="Polar residues" evidence="1">
    <location>
        <begin position="1"/>
        <end position="21"/>
    </location>
</feature>
<evidence type="ECO:0000259" key="2">
    <source>
        <dbReference type="Pfam" id="PF04851"/>
    </source>
</evidence>
<dbReference type="InterPro" id="IPR029063">
    <property type="entry name" value="SAM-dependent_MTases_sf"/>
</dbReference>